<gene>
    <name evidence="1" type="ORF">SDC9_169631</name>
</gene>
<dbReference type="AlphaFoldDB" id="A0A645G5U4"/>
<organism evidence="1">
    <name type="scientific">bioreactor metagenome</name>
    <dbReference type="NCBI Taxonomy" id="1076179"/>
    <lineage>
        <taxon>unclassified sequences</taxon>
        <taxon>metagenomes</taxon>
        <taxon>ecological metagenomes</taxon>
    </lineage>
</organism>
<comment type="caution">
    <text evidence="1">The sequence shown here is derived from an EMBL/GenBank/DDBJ whole genome shotgun (WGS) entry which is preliminary data.</text>
</comment>
<dbReference type="EMBL" id="VSSQ01070454">
    <property type="protein sequence ID" value="MPN22248.1"/>
    <property type="molecule type" value="Genomic_DNA"/>
</dbReference>
<sequence length="70" mass="8216">MEAFPLNVLKLVQQERENRNVLPMPGEGHKNRLEEDQHKQVETTQNIKGSKAFFGNRSLNFHNYFKLFDG</sequence>
<protein>
    <submittedName>
        <fullName evidence="1">Uncharacterized protein</fullName>
    </submittedName>
</protein>
<evidence type="ECO:0000313" key="1">
    <source>
        <dbReference type="EMBL" id="MPN22248.1"/>
    </source>
</evidence>
<name>A0A645G5U4_9ZZZZ</name>
<reference evidence="1" key="1">
    <citation type="submission" date="2019-08" db="EMBL/GenBank/DDBJ databases">
        <authorList>
            <person name="Kucharzyk K."/>
            <person name="Murdoch R.W."/>
            <person name="Higgins S."/>
            <person name="Loffler F."/>
        </authorList>
    </citation>
    <scope>NUCLEOTIDE SEQUENCE</scope>
</reference>
<proteinExistence type="predicted"/>
<accession>A0A645G5U4</accession>